<accession>A0A8S9JC00</accession>
<evidence type="ECO:0000256" key="1">
    <source>
        <dbReference type="SAM" id="MobiDB-lite"/>
    </source>
</evidence>
<feature type="region of interest" description="Disordered" evidence="1">
    <location>
        <begin position="1"/>
        <end position="67"/>
    </location>
</feature>
<sequence length="160" mass="17397">MGEVERVNVSQHKSEDAGCSYAQAEETSTTKVGEEDLAMKLTGSGMNGEPSSPVSNGSKKAVNKVESPNGFQVLSDIREECEIDEEDVEEDENVVQETNGRDETATQEADPKSRGAPALNSQANSQKRKGKNFKKPMISNKSFIQAVKSTSNKKVSSRRK</sequence>
<proteinExistence type="predicted"/>
<evidence type="ECO:0000313" key="2">
    <source>
        <dbReference type="EMBL" id="KAF2580040.1"/>
    </source>
</evidence>
<feature type="compositionally biased region" description="Basic and acidic residues" evidence="1">
    <location>
        <begin position="1"/>
        <end position="16"/>
    </location>
</feature>
<feature type="compositionally biased region" description="Polar residues" evidence="1">
    <location>
        <begin position="49"/>
        <end position="58"/>
    </location>
</feature>
<gene>
    <name evidence="2" type="ORF">F2Q68_00002802</name>
</gene>
<dbReference type="Proteomes" id="UP000712281">
    <property type="component" value="Unassembled WGS sequence"/>
</dbReference>
<dbReference type="AlphaFoldDB" id="A0A8S9JC00"/>
<feature type="compositionally biased region" description="Acidic residues" evidence="1">
    <location>
        <begin position="83"/>
        <end position="94"/>
    </location>
</feature>
<organism evidence="2 3">
    <name type="scientific">Brassica cretica</name>
    <name type="common">Mustard</name>
    <dbReference type="NCBI Taxonomy" id="69181"/>
    <lineage>
        <taxon>Eukaryota</taxon>
        <taxon>Viridiplantae</taxon>
        <taxon>Streptophyta</taxon>
        <taxon>Embryophyta</taxon>
        <taxon>Tracheophyta</taxon>
        <taxon>Spermatophyta</taxon>
        <taxon>Magnoliopsida</taxon>
        <taxon>eudicotyledons</taxon>
        <taxon>Gunneridae</taxon>
        <taxon>Pentapetalae</taxon>
        <taxon>rosids</taxon>
        <taxon>malvids</taxon>
        <taxon>Brassicales</taxon>
        <taxon>Brassicaceae</taxon>
        <taxon>Brassiceae</taxon>
        <taxon>Brassica</taxon>
    </lineage>
</organism>
<evidence type="ECO:0000313" key="3">
    <source>
        <dbReference type="Proteomes" id="UP000712281"/>
    </source>
</evidence>
<reference evidence="2" key="1">
    <citation type="submission" date="2019-12" db="EMBL/GenBank/DDBJ databases">
        <title>Genome sequencing and annotation of Brassica cretica.</title>
        <authorList>
            <person name="Studholme D.J."/>
            <person name="Sarris P.F."/>
        </authorList>
    </citation>
    <scope>NUCLEOTIDE SEQUENCE</scope>
    <source>
        <strain evidence="2">PFS-001/15</strain>
        <tissue evidence="2">Leaf</tissue>
    </source>
</reference>
<comment type="caution">
    <text evidence="2">The sequence shown here is derived from an EMBL/GenBank/DDBJ whole genome shotgun (WGS) entry which is preliminary data.</text>
</comment>
<feature type="region of interest" description="Disordered" evidence="1">
    <location>
        <begin position="83"/>
        <end position="160"/>
    </location>
</feature>
<feature type="compositionally biased region" description="Polar residues" evidence="1">
    <location>
        <begin position="139"/>
        <end position="154"/>
    </location>
</feature>
<dbReference type="EMBL" id="QGKW02001660">
    <property type="protein sequence ID" value="KAF2580040.1"/>
    <property type="molecule type" value="Genomic_DNA"/>
</dbReference>
<feature type="compositionally biased region" description="Basic and acidic residues" evidence="1">
    <location>
        <begin position="99"/>
        <end position="113"/>
    </location>
</feature>
<name>A0A8S9JC00_BRACR</name>
<protein>
    <submittedName>
        <fullName evidence="2">Uncharacterized protein</fullName>
    </submittedName>
</protein>